<evidence type="ECO:0000313" key="2">
    <source>
        <dbReference type="EMBL" id="EHQ58780.1"/>
    </source>
</evidence>
<dbReference type="EMBL" id="AHKH01000198">
    <property type="protein sequence ID" value="EHQ58780.1"/>
    <property type="molecule type" value="Genomic_DNA"/>
</dbReference>
<dbReference type="AlphaFoldDB" id="H3SQ60"/>
<dbReference type="PATRIC" id="fig|1131935.3.peg.5923"/>
<proteinExistence type="predicted"/>
<evidence type="ECO:0000259" key="1">
    <source>
        <dbReference type="Pfam" id="PF11181"/>
    </source>
</evidence>
<feature type="domain" description="General stress protein 17M-like" evidence="1">
    <location>
        <begin position="6"/>
        <end position="101"/>
    </location>
</feature>
<dbReference type="RefSeq" id="WP_006680182.1">
    <property type="nucleotide sequence ID" value="NZ_AHKH01000198.1"/>
</dbReference>
<sequence>MNNQTKVYIVNTAREAEAKIQDLANLGYNRDHLYVLAHDKKRTEHIAEQAAASEIGVSEEGVFTAMANLFRSHGDELRAKMTSMGVSMQHAEMLERELDKGKIVIFAWSGTPYDGDRYDPDIIYYPPFL</sequence>
<protein>
    <recommendedName>
        <fullName evidence="1">General stress protein 17M-like domain-containing protein</fullName>
    </recommendedName>
</protein>
<accession>H3SQ60</accession>
<evidence type="ECO:0000313" key="3">
    <source>
        <dbReference type="Proteomes" id="UP000003900"/>
    </source>
</evidence>
<dbReference type="Pfam" id="PF11181">
    <property type="entry name" value="YflT"/>
    <property type="match status" value="1"/>
</dbReference>
<organism evidence="2 3">
    <name type="scientific">Paenibacillus dendritiformis C454</name>
    <dbReference type="NCBI Taxonomy" id="1131935"/>
    <lineage>
        <taxon>Bacteria</taxon>
        <taxon>Bacillati</taxon>
        <taxon>Bacillota</taxon>
        <taxon>Bacilli</taxon>
        <taxon>Bacillales</taxon>
        <taxon>Paenibacillaceae</taxon>
        <taxon>Paenibacillus</taxon>
    </lineage>
</organism>
<gene>
    <name evidence="2" type="ORF">PDENDC454_28605</name>
</gene>
<dbReference type="OrthoDB" id="2353304at2"/>
<dbReference type="Proteomes" id="UP000003900">
    <property type="component" value="Unassembled WGS sequence"/>
</dbReference>
<dbReference type="InterPro" id="IPR025889">
    <property type="entry name" value="GSP17M-like_dom"/>
</dbReference>
<comment type="caution">
    <text evidence="2">The sequence shown here is derived from an EMBL/GenBank/DDBJ whole genome shotgun (WGS) entry which is preliminary data.</text>
</comment>
<reference evidence="2 3" key="1">
    <citation type="journal article" date="2012" name="J. Bacteriol.">
        <title>Genome Sequence of the Pattern-Forming Social Bacterium Paenibacillus dendritiformis C454 Chiral Morphotype.</title>
        <authorList>
            <person name="Sirota-Madi A."/>
            <person name="Olender T."/>
            <person name="Helman Y."/>
            <person name="Brainis I."/>
            <person name="Finkelshtein A."/>
            <person name="Roth D."/>
            <person name="Hagai E."/>
            <person name="Leshkowitz D."/>
            <person name="Brodsky L."/>
            <person name="Galatenko V."/>
            <person name="Nikolaev V."/>
            <person name="Gutnick D.L."/>
            <person name="Lancet D."/>
            <person name="Ben-Jacob E."/>
        </authorList>
    </citation>
    <scope>NUCLEOTIDE SEQUENCE [LARGE SCALE GENOMIC DNA]</scope>
    <source>
        <strain evidence="2 3">C454</strain>
    </source>
</reference>
<keyword evidence="3" id="KW-1185">Reference proteome</keyword>
<name>H3SQ60_9BACL</name>
<dbReference type="STRING" id="1131935.PDENDC454_28605"/>